<sequence>MTLIYSKGINSMDEKQLIEALRIVGSYVIDSLPGGTYVLTPIEPGEIKNTESSHEECKSFFRQDQS</sequence>
<proteinExistence type="predicted"/>
<dbReference type="EMBL" id="BK014924">
    <property type="protein sequence ID" value="DAD82798.1"/>
    <property type="molecule type" value="Genomic_DNA"/>
</dbReference>
<evidence type="ECO:0000313" key="1">
    <source>
        <dbReference type="EMBL" id="DAD82798.1"/>
    </source>
</evidence>
<reference evidence="1" key="1">
    <citation type="journal article" date="2021" name="Proc. Natl. Acad. Sci. U.S.A.">
        <title>A Catalog of Tens of Thousands of Viruses from Human Metagenomes Reveals Hidden Associations with Chronic Diseases.</title>
        <authorList>
            <person name="Tisza M.J."/>
            <person name="Buck C.B."/>
        </authorList>
    </citation>
    <scope>NUCLEOTIDE SEQUENCE</scope>
    <source>
        <strain evidence="1">CteRK31</strain>
    </source>
</reference>
<name>A0A8S5MKQ3_9CAUD</name>
<organism evidence="1">
    <name type="scientific">Siphoviridae sp. cteRK31</name>
    <dbReference type="NCBI Taxonomy" id="2826405"/>
    <lineage>
        <taxon>Viruses</taxon>
        <taxon>Duplodnaviria</taxon>
        <taxon>Heunggongvirae</taxon>
        <taxon>Uroviricota</taxon>
        <taxon>Caudoviricetes</taxon>
    </lineage>
</organism>
<protein>
    <submittedName>
        <fullName evidence="1">Uncharacterized protein</fullName>
    </submittedName>
</protein>
<accession>A0A8S5MKQ3</accession>